<dbReference type="InterPro" id="IPR009097">
    <property type="entry name" value="Cyclic_Pdiesterase"/>
</dbReference>
<dbReference type="SUPFAM" id="SSF55144">
    <property type="entry name" value="LigT-like"/>
    <property type="match status" value="1"/>
</dbReference>
<dbReference type="EMBL" id="BAABCY010000086">
    <property type="protein sequence ID" value="GAA3581858.1"/>
    <property type="molecule type" value="Genomic_DNA"/>
</dbReference>
<sequence>MILTNPKIYNLRIVPPEPVFTDVTGFKKTFITHFGKQPLSASKPHITLAVFEMRPQYQDTLIKSFNALSNLQEFRLDVSNFDTFSGSKAKVLLLKVPITDALKQLHTQIKILWERDLHRKKTSLIVPDIPHMTISKAKDTAMLYKALELFRSIPYYNNFLVTNLVLIARDPGRTWDWEYRINLKCE</sequence>
<dbReference type="Pfam" id="PF13563">
    <property type="entry name" value="2_5_RNA_ligase2"/>
    <property type="match status" value="1"/>
</dbReference>
<gene>
    <name evidence="1" type="ORF">GCM10022395_33010</name>
</gene>
<evidence type="ECO:0000313" key="2">
    <source>
        <dbReference type="Proteomes" id="UP001500954"/>
    </source>
</evidence>
<dbReference type="Proteomes" id="UP001500954">
    <property type="component" value="Unassembled WGS sequence"/>
</dbReference>
<evidence type="ECO:0008006" key="3">
    <source>
        <dbReference type="Google" id="ProtNLM"/>
    </source>
</evidence>
<organism evidence="1 2">
    <name type="scientific">Snuella lapsa</name>
    <dbReference type="NCBI Taxonomy" id="870481"/>
    <lineage>
        <taxon>Bacteria</taxon>
        <taxon>Pseudomonadati</taxon>
        <taxon>Bacteroidota</taxon>
        <taxon>Flavobacteriia</taxon>
        <taxon>Flavobacteriales</taxon>
        <taxon>Flavobacteriaceae</taxon>
        <taxon>Snuella</taxon>
    </lineage>
</organism>
<reference evidence="2" key="1">
    <citation type="journal article" date="2019" name="Int. J. Syst. Evol. Microbiol.">
        <title>The Global Catalogue of Microorganisms (GCM) 10K type strain sequencing project: providing services to taxonomists for standard genome sequencing and annotation.</title>
        <authorList>
            <consortium name="The Broad Institute Genomics Platform"/>
            <consortium name="The Broad Institute Genome Sequencing Center for Infectious Disease"/>
            <person name="Wu L."/>
            <person name="Ma J."/>
        </authorList>
    </citation>
    <scope>NUCLEOTIDE SEQUENCE [LARGE SCALE GENOMIC DNA]</scope>
    <source>
        <strain evidence="2">JCM 17111</strain>
    </source>
</reference>
<protein>
    <recommendedName>
        <fullName evidence="3">2'-5' RNA ligase</fullName>
    </recommendedName>
</protein>
<dbReference type="RefSeq" id="WP_345007525.1">
    <property type="nucleotide sequence ID" value="NZ_BAABCY010000086.1"/>
</dbReference>
<proteinExistence type="predicted"/>
<keyword evidence="2" id="KW-1185">Reference proteome</keyword>
<evidence type="ECO:0000313" key="1">
    <source>
        <dbReference type="EMBL" id="GAA3581858.1"/>
    </source>
</evidence>
<name>A0ABP6YFW9_9FLAO</name>
<comment type="caution">
    <text evidence="1">The sequence shown here is derived from an EMBL/GenBank/DDBJ whole genome shotgun (WGS) entry which is preliminary data.</text>
</comment>
<dbReference type="InterPro" id="IPR050580">
    <property type="entry name" value="2H_phosphoesterase_YjcG-like"/>
</dbReference>
<dbReference type="PANTHER" id="PTHR40037">
    <property type="entry name" value="PHOSPHOESTERASE YJCG-RELATED"/>
    <property type="match status" value="1"/>
</dbReference>
<accession>A0ABP6YFW9</accession>
<dbReference type="Gene3D" id="3.90.1140.10">
    <property type="entry name" value="Cyclic phosphodiesterase"/>
    <property type="match status" value="1"/>
</dbReference>
<dbReference type="PANTHER" id="PTHR40037:SF1">
    <property type="entry name" value="PHOSPHOESTERASE SAOUHSC_00951-RELATED"/>
    <property type="match status" value="1"/>
</dbReference>